<reference evidence="3 4" key="1">
    <citation type="submission" date="2018-09" db="EMBL/GenBank/DDBJ databases">
        <title>Genome sequencing of strain 2DFW10M-5.</title>
        <authorList>
            <person name="Heo J."/>
            <person name="Kim S.-J."/>
            <person name="Kwon S.-W."/>
        </authorList>
    </citation>
    <scope>NUCLEOTIDE SEQUENCE [LARGE SCALE GENOMIC DNA]</scope>
    <source>
        <strain evidence="3 4">2DFW10M-5</strain>
    </source>
</reference>
<keyword evidence="2" id="KW-0472">Membrane</keyword>
<keyword evidence="4" id="KW-1185">Reference proteome</keyword>
<proteinExistence type="predicted"/>
<evidence type="ECO:0000256" key="2">
    <source>
        <dbReference type="SAM" id="Phobius"/>
    </source>
</evidence>
<organism evidence="3 4">
    <name type="scientific">Gryllotalpicola protaetiae</name>
    <dbReference type="NCBI Taxonomy" id="2419771"/>
    <lineage>
        <taxon>Bacteria</taxon>
        <taxon>Bacillati</taxon>
        <taxon>Actinomycetota</taxon>
        <taxon>Actinomycetes</taxon>
        <taxon>Micrococcales</taxon>
        <taxon>Microbacteriaceae</taxon>
        <taxon>Gryllotalpicola</taxon>
    </lineage>
</organism>
<evidence type="ECO:0000256" key="1">
    <source>
        <dbReference type="SAM" id="MobiDB-lite"/>
    </source>
</evidence>
<feature type="transmembrane region" description="Helical" evidence="2">
    <location>
        <begin position="62"/>
        <end position="84"/>
    </location>
</feature>
<evidence type="ECO:0000313" key="3">
    <source>
        <dbReference type="EMBL" id="AYG03449.1"/>
    </source>
</evidence>
<keyword evidence="2" id="KW-0812">Transmembrane</keyword>
<dbReference type="AlphaFoldDB" id="A0A387BQU0"/>
<feature type="transmembrane region" description="Helical" evidence="2">
    <location>
        <begin position="129"/>
        <end position="151"/>
    </location>
</feature>
<dbReference type="Pfam" id="PF10935">
    <property type="entry name" value="DUF2637"/>
    <property type="match status" value="1"/>
</dbReference>
<dbReference type="KEGG" id="gry:D7I44_07795"/>
<feature type="transmembrane region" description="Helical" evidence="2">
    <location>
        <begin position="96"/>
        <end position="117"/>
    </location>
</feature>
<feature type="transmembrane region" description="Helical" evidence="2">
    <location>
        <begin position="29"/>
        <end position="56"/>
    </location>
</feature>
<feature type="region of interest" description="Disordered" evidence="1">
    <location>
        <begin position="204"/>
        <end position="223"/>
    </location>
</feature>
<gene>
    <name evidence="3" type="ORF">D7I44_07795</name>
</gene>
<dbReference type="InterPro" id="IPR021235">
    <property type="entry name" value="DUF2637"/>
</dbReference>
<evidence type="ECO:0000313" key="4">
    <source>
        <dbReference type="Proteomes" id="UP000275069"/>
    </source>
</evidence>
<feature type="region of interest" description="Disordered" evidence="1">
    <location>
        <begin position="162"/>
        <end position="182"/>
    </location>
</feature>
<protein>
    <submittedName>
        <fullName evidence="3">DUF2637 domain-containing protein</fullName>
    </submittedName>
</protein>
<sequence length="235" mass="24435">MRSRSRGATLPRIVSQPASSRNGVLMQRWITVTLIGLVALCAFTLSFNALASLAAASHLGGWLSVIYPVNVDGCALLAGWVALTCRSEKERVTRRIAFVVMATLTSLSLAANVLHSALGPVDLPIGARIVIGAAPALSLLACAELATRLLTKPAPAAKAKKATVTAADHQPMAKRSASTPPRVAASGAKDAVIAWAQERFAETGAWPSGPELGERLGQSRKSGSRLRAALVAGEL</sequence>
<accession>A0A387BQU0</accession>
<keyword evidence="2" id="KW-1133">Transmembrane helix</keyword>
<dbReference type="Proteomes" id="UP000275069">
    <property type="component" value="Chromosome"/>
</dbReference>
<dbReference type="EMBL" id="CP032624">
    <property type="protein sequence ID" value="AYG03449.1"/>
    <property type="molecule type" value="Genomic_DNA"/>
</dbReference>
<name>A0A387BQU0_9MICO</name>